<proteinExistence type="predicted"/>
<organism evidence="2 3">
    <name type="scientific">Lysobacter koreensis</name>
    <dbReference type="NCBI Taxonomy" id="266122"/>
    <lineage>
        <taxon>Bacteria</taxon>
        <taxon>Pseudomonadati</taxon>
        <taxon>Pseudomonadota</taxon>
        <taxon>Gammaproteobacteria</taxon>
        <taxon>Lysobacterales</taxon>
        <taxon>Lysobacteraceae</taxon>
        <taxon>Lysobacter</taxon>
    </lineage>
</organism>
<comment type="caution">
    <text evidence="2">The sequence shown here is derived from an EMBL/GenBank/DDBJ whole genome shotgun (WGS) entry which is preliminary data.</text>
</comment>
<dbReference type="Gene3D" id="3.30.1330.40">
    <property type="entry name" value="RutC-like"/>
    <property type="match status" value="1"/>
</dbReference>
<keyword evidence="2" id="KW-0378">Hydrolase</keyword>
<evidence type="ECO:0000313" key="2">
    <source>
        <dbReference type="EMBL" id="MFD0739630.1"/>
    </source>
</evidence>
<dbReference type="InterPro" id="IPR006175">
    <property type="entry name" value="YjgF/YER057c/UK114"/>
</dbReference>
<accession>A0ABW2YPP7</accession>
<gene>
    <name evidence="2" type="ORF">ACFQZQ_10100</name>
</gene>
<dbReference type="RefSeq" id="WP_386812661.1">
    <property type="nucleotide sequence ID" value="NZ_JBHTIH010000004.1"/>
</dbReference>
<sequence length="175" mass="18813">MRRPLALFLFPLPLLCAFAAAAQPSPSPPTREHFAPRGMERSYHDYHYTPVVRVGDMVIVSGIPAGRGDTYEAKVRGMFEALRAHLATAGATLADVVELTSFHAGATDNATFGAEFARFAPIHHEFFPDHYPAWSAVGTTALLQPGAPVELRAVAVIGSGRRPKADIAKPAQRAP</sequence>
<name>A0ABW2YPP7_9GAMM</name>
<dbReference type="EMBL" id="JBHTIH010000004">
    <property type="protein sequence ID" value="MFD0739630.1"/>
    <property type="molecule type" value="Genomic_DNA"/>
</dbReference>
<dbReference type="GO" id="GO:0016787">
    <property type="term" value="F:hydrolase activity"/>
    <property type="evidence" value="ECO:0007669"/>
    <property type="project" value="UniProtKB-KW"/>
</dbReference>
<protein>
    <submittedName>
        <fullName evidence="2">Rid family hydrolase</fullName>
    </submittedName>
</protein>
<dbReference type="InterPro" id="IPR035959">
    <property type="entry name" value="RutC-like_sf"/>
</dbReference>
<feature type="chain" id="PRO_5045497163" evidence="1">
    <location>
        <begin position="23"/>
        <end position="175"/>
    </location>
</feature>
<dbReference type="Pfam" id="PF01042">
    <property type="entry name" value="Ribonuc_L-PSP"/>
    <property type="match status" value="1"/>
</dbReference>
<reference evidence="3" key="1">
    <citation type="journal article" date="2019" name="Int. J. Syst. Evol. Microbiol.">
        <title>The Global Catalogue of Microorganisms (GCM) 10K type strain sequencing project: providing services to taxonomists for standard genome sequencing and annotation.</title>
        <authorList>
            <consortium name="The Broad Institute Genomics Platform"/>
            <consortium name="The Broad Institute Genome Sequencing Center for Infectious Disease"/>
            <person name="Wu L."/>
            <person name="Ma J."/>
        </authorList>
    </citation>
    <scope>NUCLEOTIDE SEQUENCE [LARGE SCALE GENOMIC DNA]</scope>
    <source>
        <strain evidence="3">CCUG 55491</strain>
    </source>
</reference>
<evidence type="ECO:0000313" key="3">
    <source>
        <dbReference type="Proteomes" id="UP001597090"/>
    </source>
</evidence>
<dbReference type="SUPFAM" id="SSF55298">
    <property type="entry name" value="YjgF-like"/>
    <property type="match status" value="1"/>
</dbReference>
<keyword evidence="1" id="KW-0732">Signal</keyword>
<feature type="signal peptide" evidence="1">
    <location>
        <begin position="1"/>
        <end position="22"/>
    </location>
</feature>
<keyword evidence="3" id="KW-1185">Reference proteome</keyword>
<evidence type="ECO:0000256" key="1">
    <source>
        <dbReference type="SAM" id="SignalP"/>
    </source>
</evidence>
<dbReference type="Proteomes" id="UP001597090">
    <property type="component" value="Unassembled WGS sequence"/>
</dbReference>